<comment type="caution">
    <text evidence="3">The sequence shown here is derived from an EMBL/GenBank/DDBJ whole genome shotgun (WGS) entry which is preliminary data.</text>
</comment>
<dbReference type="InterPro" id="IPR016181">
    <property type="entry name" value="Acyl_CoA_acyltransferase"/>
</dbReference>
<evidence type="ECO:0000313" key="4">
    <source>
        <dbReference type="Proteomes" id="UP000543030"/>
    </source>
</evidence>
<keyword evidence="3" id="KW-0808">Transferase</keyword>
<feature type="domain" description="N-acetyltransferase" evidence="2">
    <location>
        <begin position="35"/>
        <end position="201"/>
    </location>
</feature>
<dbReference type="AlphaFoldDB" id="A0A840RK95"/>
<sequence>MQTWQNDLGQPVGEPLPGWTMPAFPPQQTLSGFGCRLEPLNPARHSNDLWQAFSADTEGRMWGYLTVGPFASQAELDQWLRLLASKPDPQPYAIVDAETGKAHGVICYLRIAPESASIEVGWVTFSPRLQQTTLATAAQFLLMRNAFALGYRRYEWKCNALNLPSHKAAERLGFTFEGIFRQATINKGRNRDTTWLSMLDKEWVRLEPAYLQWLDANNFDADGRQRISLSDLTRAALAAD</sequence>
<name>A0A840RK95_9NEIS</name>
<proteinExistence type="predicted"/>
<dbReference type="EMBL" id="JACHHN010000007">
    <property type="protein sequence ID" value="MBB5192571.1"/>
    <property type="molecule type" value="Genomic_DNA"/>
</dbReference>
<evidence type="ECO:0000259" key="2">
    <source>
        <dbReference type="PROSITE" id="PS51186"/>
    </source>
</evidence>
<reference evidence="3 4" key="1">
    <citation type="submission" date="2020-08" db="EMBL/GenBank/DDBJ databases">
        <title>Genomic Encyclopedia of Type Strains, Phase IV (KMG-IV): sequencing the most valuable type-strain genomes for metagenomic binning, comparative biology and taxonomic classification.</title>
        <authorList>
            <person name="Goeker M."/>
        </authorList>
    </citation>
    <scope>NUCLEOTIDE SEQUENCE [LARGE SCALE GENOMIC DNA]</scope>
    <source>
        <strain evidence="3 4">DSM 18233</strain>
    </source>
</reference>
<evidence type="ECO:0000256" key="1">
    <source>
        <dbReference type="SAM" id="MobiDB-lite"/>
    </source>
</evidence>
<dbReference type="InterPro" id="IPR051908">
    <property type="entry name" value="Ribosomal_N-acetyltransferase"/>
</dbReference>
<accession>A0A840RK95</accession>
<dbReference type="GO" id="GO:1990189">
    <property type="term" value="F:protein N-terminal-serine acetyltransferase activity"/>
    <property type="evidence" value="ECO:0007669"/>
    <property type="project" value="TreeGrafter"/>
</dbReference>
<dbReference type="RefSeq" id="WP_184102243.1">
    <property type="nucleotide sequence ID" value="NZ_JACHHN010000007.1"/>
</dbReference>
<gene>
    <name evidence="3" type="ORF">HNQ50_003315</name>
</gene>
<dbReference type="SUPFAM" id="SSF55729">
    <property type="entry name" value="Acyl-CoA N-acyltransferases (Nat)"/>
    <property type="match status" value="1"/>
</dbReference>
<dbReference type="InterPro" id="IPR000182">
    <property type="entry name" value="GNAT_dom"/>
</dbReference>
<feature type="region of interest" description="Disordered" evidence="1">
    <location>
        <begin position="1"/>
        <end position="23"/>
    </location>
</feature>
<dbReference type="FunFam" id="3.40.630.30:FF:000047">
    <property type="entry name" value="Acetyltransferase, GNAT family"/>
    <property type="match status" value="1"/>
</dbReference>
<dbReference type="Gene3D" id="3.40.630.30">
    <property type="match status" value="1"/>
</dbReference>
<dbReference type="PANTHER" id="PTHR43441">
    <property type="entry name" value="RIBOSOMAL-PROTEIN-SERINE ACETYLTRANSFERASE"/>
    <property type="match status" value="1"/>
</dbReference>
<dbReference type="PROSITE" id="PS51186">
    <property type="entry name" value="GNAT"/>
    <property type="match status" value="1"/>
</dbReference>
<dbReference type="Pfam" id="PF13302">
    <property type="entry name" value="Acetyltransf_3"/>
    <property type="match status" value="1"/>
</dbReference>
<dbReference type="Proteomes" id="UP000543030">
    <property type="component" value="Unassembled WGS sequence"/>
</dbReference>
<protein>
    <submittedName>
        <fullName evidence="3">RimJ/RimL family protein N-acetyltransferase</fullName>
    </submittedName>
</protein>
<organism evidence="3 4">
    <name type="scientific">Silvimonas terrae</name>
    <dbReference type="NCBI Taxonomy" id="300266"/>
    <lineage>
        <taxon>Bacteria</taxon>
        <taxon>Pseudomonadati</taxon>
        <taxon>Pseudomonadota</taxon>
        <taxon>Betaproteobacteria</taxon>
        <taxon>Neisseriales</taxon>
        <taxon>Chitinibacteraceae</taxon>
        <taxon>Silvimonas</taxon>
    </lineage>
</organism>
<dbReference type="PANTHER" id="PTHR43441:SF2">
    <property type="entry name" value="FAMILY ACETYLTRANSFERASE, PUTATIVE (AFU_ORTHOLOGUE AFUA_7G00850)-RELATED"/>
    <property type="match status" value="1"/>
</dbReference>
<dbReference type="GO" id="GO:0008999">
    <property type="term" value="F:protein-N-terminal-alanine acetyltransferase activity"/>
    <property type="evidence" value="ECO:0007669"/>
    <property type="project" value="TreeGrafter"/>
</dbReference>
<evidence type="ECO:0000313" key="3">
    <source>
        <dbReference type="EMBL" id="MBB5192571.1"/>
    </source>
</evidence>
<keyword evidence="4" id="KW-1185">Reference proteome</keyword>